<evidence type="ECO:0000313" key="1">
    <source>
        <dbReference type="EMBL" id="MCZ8515801.1"/>
    </source>
</evidence>
<gene>
    <name evidence="1" type="ORF">O9H85_25990</name>
</gene>
<dbReference type="EMBL" id="JAQAGZ010000019">
    <property type="protein sequence ID" value="MCZ8515801.1"/>
    <property type="molecule type" value="Genomic_DNA"/>
</dbReference>
<dbReference type="Proteomes" id="UP001527882">
    <property type="component" value="Unassembled WGS sequence"/>
</dbReference>
<protein>
    <submittedName>
        <fullName evidence="1">Uncharacterized protein</fullName>
    </submittedName>
</protein>
<dbReference type="RefSeq" id="WP_269884328.1">
    <property type="nucleotide sequence ID" value="NZ_JAQAGZ010000019.1"/>
</dbReference>
<reference evidence="1 2" key="1">
    <citation type="submission" date="2022-12" db="EMBL/GenBank/DDBJ databases">
        <title>Draft genome sequence of Paenibacillus sp. dW9.</title>
        <authorList>
            <person name="Choi E.-W."/>
            <person name="Kim D.-U."/>
        </authorList>
    </citation>
    <scope>NUCLEOTIDE SEQUENCE [LARGE SCALE GENOMIC DNA]</scope>
    <source>
        <strain evidence="2">dW9</strain>
    </source>
</reference>
<sequence>MRTTTSIWATTLTLLALTLLINQSGLKQKLVPKKVPILSAADINLVRIAFPLPNINVNQPLFAGLDDGKIEQLAQWYDEARTVADTSLSAPHRGWHLQFVRKNNTVVDITPASHCNRSTDKTGSITIACSAAEDRVIVMDSANKQHKSVFAMAPSLYRFDCEGS</sequence>
<comment type="caution">
    <text evidence="1">The sequence shown here is derived from an EMBL/GenBank/DDBJ whole genome shotgun (WGS) entry which is preliminary data.</text>
</comment>
<organism evidence="1 2">
    <name type="scientific">Paenibacillus gyeongsangnamensis</name>
    <dbReference type="NCBI Taxonomy" id="3388067"/>
    <lineage>
        <taxon>Bacteria</taxon>
        <taxon>Bacillati</taxon>
        <taxon>Bacillota</taxon>
        <taxon>Bacilli</taxon>
        <taxon>Bacillales</taxon>
        <taxon>Paenibacillaceae</taxon>
        <taxon>Paenibacillus</taxon>
    </lineage>
</organism>
<keyword evidence="2" id="KW-1185">Reference proteome</keyword>
<accession>A0ABT4QG04</accession>
<name>A0ABT4QG04_9BACL</name>
<evidence type="ECO:0000313" key="2">
    <source>
        <dbReference type="Proteomes" id="UP001527882"/>
    </source>
</evidence>
<proteinExistence type="predicted"/>